<name>A0A9J6BE89_POLVA</name>
<protein>
    <submittedName>
        <fullName evidence="2">Uncharacterized protein</fullName>
    </submittedName>
</protein>
<feature type="chain" id="PRO_5039897502" evidence="1">
    <location>
        <begin position="20"/>
        <end position="253"/>
    </location>
</feature>
<feature type="signal peptide" evidence="1">
    <location>
        <begin position="1"/>
        <end position="19"/>
    </location>
</feature>
<dbReference type="OrthoDB" id="10353940at2759"/>
<accession>A0A9J6BE89</accession>
<gene>
    <name evidence="2" type="ORF">PVAND_015885</name>
</gene>
<reference evidence="2" key="1">
    <citation type="submission" date="2021-03" db="EMBL/GenBank/DDBJ databases">
        <title>Chromosome level genome of the anhydrobiotic midge Polypedilum vanderplanki.</title>
        <authorList>
            <person name="Yoshida Y."/>
            <person name="Kikawada T."/>
            <person name="Gusev O."/>
        </authorList>
    </citation>
    <scope>NUCLEOTIDE SEQUENCE</scope>
    <source>
        <strain evidence="2">NIAS01</strain>
        <tissue evidence="2">Whole body or cell culture</tissue>
    </source>
</reference>
<comment type="caution">
    <text evidence="2">The sequence shown here is derived from an EMBL/GenBank/DDBJ whole genome shotgun (WGS) entry which is preliminary data.</text>
</comment>
<sequence length="253" mass="29047">MKKFFALLSVFAIFSFIQTSSIGGERVKEFEFNPRIHSDNPTEEASFFVHPESKKLSICNAFNLQLTEPKPKKAICNVHCEILTTVKCTMPEIDIPECNEYAAYVYGRLLKDFSILEKQMDFSCEVPSQKDYKQKPKIAVPISQEIKTSPLCGMYRKETLASNFEFPCYVKCDTYIVGVSLDKKTADWELSCNLYQNACNLPTLKESMNLGSICDAYRQYVLSKVKLGEVGYHHCDVYNHGPQFDYFNRTIKH</sequence>
<keyword evidence="3" id="KW-1185">Reference proteome</keyword>
<evidence type="ECO:0000256" key="1">
    <source>
        <dbReference type="SAM" id="SignalP"/>
    </source>
</evidence>
<dbReference type="EMBL" id="JADBJN010000004">
    <property type="protein sequence ID" value="KAG5667920.1"/>
    <property type="molecule type" value="Genomic_DNA"/>
</dbReference>
<dbReference type="Proteomes" id="UP001107558">
    <property type="component" value="Chromosome 4"/>
</dbReference>
<dbReference type="AlphaFoldDB" id="A0A9J6BE89"/>
<organism evidence="2 3">
    <name type="scientific">Polypedilum vanderplanki</name>
    <name type="common">Sleeping chironomid midge</name>
    <dbReference type="NCBI Taxonomy" id="319348"/>
    <lineage>
        <taxon>Eukaryota</taxon>
        <taxon>Metazoa</taxon>
        <taxon>Ecdysozoa</taxon>
        <taxon>Arthropoda</taxon>
        <taxon>Hexapoda</taxon>
        <taxon>Insecta</taxon>
        <taxon>Pterygota</taxon>
        <taxon>Neoptera</taxon>
        <taxon>Endopterygota</taxon>
        <taxon>Diptera</taxon>
        <taxon>Nematocera</taxon>
        <taxon>Chironomoidea</taxon>
        <taxon>Chironomidae</taxon>
        <taxon>Chironominae</taxon>
        <taxon>Polypedilum</taxon>
        <taxon>Polypedilum</taxon>
    </lineage>
</organism>
<proteinExistence type="predicted"/>
<evidence type="ECO:0000313" key="2">
    <source>
        <dbReference type="EMBL" id="KAG5667920.1"/>
    </source>
</evidence>
<evidence type="ECO:0000313" key="3">
    <source>
        <dbReference type="Proteomes" id="UP001107558"/>
    </source>
</evidence>
<keyword evidence="1" id="KW-0732">Signal</keyword>